<evidence type="ECO:0000259" key="12">
    <source>
        <dbReference type="SMART" id="SM00986"/>
    </source>
</evidence>
<dbReference type="GO" id="GO:0005737">
    <property type="term" value="C:cytoplasm"/>
    <property type="evidence" value="ECO:0007669"/>
    <property type="project" value="UniProtKB-SubCell"/>
</dbReference>
<evidence type="ECO:0000256" key="4">
    <source>
        <dbReference type="ARBA" id="ARBA00012030"/>
    </source>
</evidence>
<evidence type="ECO:0000256" key="9">
    <source>
        <dbReference type="HAMAP-Rule" id="MF_00148"/>
    </source>
</evidence>
<dbReference type="NCBIfam" id="NF003591">
    <property type="entry name" value="PRK05254.1-4"/>
    <property type="match status" value="1"/>
</dbReference>
<keyword evidence="7 9" id="KW-0378">Hydrolase</keyword>
<keyword evidence="8 9" id="KW-0234">DNA repair</keyword>
<dbReference type="SUPFAM" id="SSF52141">
    <property type="entry name" value="Uracil-DNA glycosylase-like"/>
    <property type="match status" value="1"/>
</dbReference>
<dbReference type="FunFam" id="3.40.470.10:FF:000001">
    <property type="entry name" value="Uracil-DNA glycosylase"/>
    <property type="match status" value="1"/>
</dbReference>
<evidence type="ECO:0000313" key="14">
    <source>
        <dbReference type="Proteomes" id="UP000295565"/>
    </source>
</evidence>
<dbReference type="HAMAP" id="MF_00148">
    <property type="entry name" value="UDG"/>
    <property type="match status" value="1"/>
</dbReference>
<dbReference type="CDD" id="cd10027">
    <property type="entry name" value="UDG-F1-like"/>
    <property type="match status" value="1"/>
</dbReference>
<dbReference type="NCBIfam" id="NF003592">
    <property type="entry name" value="PRK05254.1-5"/>
    <property type="match status" value="1"/>
</dbReference>
<evidence type="ECO:0000256" key="3">
    <source>
        <dbReference type="ARBA" id="ARBA00008184"/>
    </source>
</evidence>
<dbReference type="PANTHER" id="PTHR11264:SF0">
    <property type="entry name" value="URACIL-DNA GLYCOSYLASE"/>
    <property type="match status" value="1"/>
</dbReference>
<dbReference type="EC" id="3.2.2.27" evidence="4 9"/>
<name>A0A4R1K2X1_9GAMM</name>
<evidence type="ECO:0000256" key="6">
    <source>
        <dbReference type="ARBA" id="ARBA00022763"/>
    </source>
</evidence>
<dbReference type="PROSITE" id="PS00130">
    <property type="entry name" value="U_DNA_GLYCOSYLASE"/>
    <property type="match status" value="1"/>
</dbReference>
<dbReference type="InterPro" id="IPR002043">
    <property type="entry name" value="UDG_fam1"/>
</dbReference>
<evidence type="ECO:0000256" key="10">
    <source>
        <dbReference type="PROSITE-ProRule" id="PRU10072"/>
    </source>
</evidence>
<comment type="subcellular location">
    <subcellularLocation>
        <location evidence="9">Cytoplasm</location>
    </subcellularLocation>
</comment>
<protein>
    <recommendedName>
        <fullName evidence="5 9">Uracil-DNA glycosylase</fullName>
        <shortName evidence="9">UDG</shortName>
        <ecNumber evidence="4 9">3.2.2.27</ecNumber>
    </recommendedName>
</protein>
<reference evidence="13 14" key="1">
    <citation type="submission" date="2019-03" db="EMBL/GenBank/DDBJ databases">
        <title>Genomic Encyclopedia of Type Strains, Phase IV (KMG-IV): sequencing the most valuable type-strain genomes for metagenomic binning, comparative biology and taxonomic classification.</title>
        <authorList>
            <person name="Goeker M."/>
        </authorList>
    </citation>
    <scope>NUCLEOTIDE SEQUENCE [LARGE SCALE GENOMIC DNA]</scope>
    <source>
        <strain evidence="13 14">DSM 18577</strain>
    </source>
</reference>
<dbReference type="InterPro" id="IPR036895">
    <property type="entry name" value="Uracil-DNA_glycosylase-like_sf"/>
</dbReference>
<evidence type="ECO:0000256" key="5">
    <source>
        <dbReference type="ARBA" id="ARBA00018429"/>
    </source>
</evidence>
<evidence type="ECO:0000313" key="13">
    <source>
        <dbReference type="EMBL" id="TCK58043.1"/>
    </source>
</evidence>
<dbReference type="GO" id="GO:0004844">
    <property type="term" value="F:uracil DNA N-glycosylase activity"/>
    <property type="evidence" value="ECO:0007669"/>
    <property type="project" value="UniProtKB-UniRule"/>
</dbReference>
<dbReference type="GO" id="GO:0097510">
    <property type="term" value="P:base-excision repair, AP site formation via deaminated base removal"/>
    <property type="evidence" value="ECO:0007669"/>
    <property type="project" value="TreeGrafter"/>
</dbReference>
<dbReference type="AlphaFoldDB" id="A0A4R1K2X1"/>
<keyword evidence="9" id="KW-0963">Cytoplasm</keyword>
<dbReference type="RefSeq" id="WP_396022804.1">
    <property type="nucleotide sequence ID" value="NZ_OU594967.1"/>
</dbReference>
<evidence type="ECO:0000256" key="7">
    <source>
        <dbReference type="ARBA" id="ARBA00022801"/>
    </source>
</evidence>
<organism evidence="13 14">
    <name type="scientific">Celerinatantimonas diazotrophica</name>
    <dbReference type="NCBI Taxonomy" id="412034"/>
    <lineage>
        <taxon>Bacteria</taxon>
        <taxon>Pseudomonadati</taxon>
        <taxon>Pseudomonadota</taxon>
        <taxon>Gammaproteobacteria</taxon>
        <taxon>Celerinatantimonadaceae</taxon>
        <taxon>Celerinatantimonas</taxon>
    </lineage>
</organism>
<dbReference type="SMART" id="SM00987">
    <property type="entry name" value="UreE_C"/>
    <property type="match status" value="1"/>
</dbReference>
<dbReference type="EMBL" id="SMGD01000012">
    <property type="protein sequence ID" value="TCK58043.1"/>
    <property type="molecule type" value="Genomic_DNA"/>
</dbReference>
<accession>A0A4R1K2X1</accession>
<dbReference type="NCBIfam" id="NF003589">
    <property type="entry name" value="PRK05254.1-2"/>
    <property type="match status" value="1"/>
</dbReference>
<dbReference type="SMART" id="SM00986">
    <property type="entry name" value="UDG"/>
    <property type="match status" value="1"/>
</dbReference>
<dbReference type="PANTHER" id="PTHR11264">
    <property type="entry name" value="URACIL-DNA GLYCOSYLASE"/>
    <property type="match status" value="1"/>
</dbReference>
<comment type="catalytic activity">
    <reaction evidence="1 9 11">
        <text>Hydrolyzes single-stranded DNA or mismatched double-stranded DNA and polynucleotides, releasing free uracil.</text>
        <dbReference type="EC" id="3.2.2.27"/>
    </reaction>
</comment>
<dbReference type="InterPro" id="IPR018085">
    <property type="entry name" value="Ura-DNA_Glyclase_AS"/>
</dbReference>
<comment type="function">
    <text evidence="2 9 11">Excises uracil residues from the DNA which can arise as a result of misincorporation of dUMP residues by DNA polymerase or due to deamination of cytosine.</text>
</comment>
<dbReference type="Proteomes" id="UP000295565">
    <property type="component" value="Unassembled WGS sequence"/>
</dbReference>
<dbReference type="NCBIfam" id="TIGR00628">
    <property type="entry name" value="ung"/>
    <property type="match status" value="1"/>
</dbReference>
<proteinExistence type="inferred from homology"/>
<sequence>MTETSWTAILGEEKNKPYFAQAMQFVAHERALGKAIYPPQEDVFNAFKLTSLENVKVVILGQDPYHQFGQAHGLCFSVRPGVKVPPSLVNIYKELKNDIPGFEIPAHGYLEYWAKQGVLLLNTVLTVEHGKAHSHASCGWEQFSDSVITKLNEHCQGLVFMLWGAHAQKKGTVIDTRRHLVLKAPHPSPLSAHRGFLGCHHFSMANQYLSESGKTPIDWQIPMHIAQ</sequence>
<dbReference type="Pfam" id="PF03167">
    <property type="entry name" value="UDG"/>
    <property type="match status" value="1"/>
</dbReference>
<comment type="caution">
    <text evidence="13">The sequence shown here is derived from an EMBL/GenBank/DDBJ whole genome shotgun (WGS) entry which is preliminary data.</text>
</comment>
<feature type="active site" description="Proton acceptor" evidence="9 10">
    <location>
        <position position="63"/>
    </location>
</feature>
<dbReference type="Gene3D" id="3.40.470.10">
    <property type="entry name" value="Uracil-DNA glycosylase-like domain"/>
    <property type="match status" value="1"/>
</dbReference>
<evidence type="ECO:0000256" key="2">
    <source>
        <dbReference type="ARBA" id="ARBA00002631"/>
    </source>
</evidence>
<dbReference type="NCBIfam" id="NF003588">
    <property type="entry name" value="PRK05254.1-1"/>
    <property type="match status" value="1"/>
</dbReference>
<evidence type="ECO:0000256" key="11">
    <source>
        <dbReference type="RuleBase" id="RU003780"/>
    </source>
</evidence>
<dbReference type="InterPro" id="IPR005122">
    <property type="entry name" value="Uracil-DNA_glycosylase-like"/>
</dbReference>
<comment type="similarity">
    <text evidence="3 9 11">Belongs to the uracil-DNA glycosylase (UDG) superfamily. UNG family.</text>
</comment>
<gene>
    <name evidence="9" type="primary">ung</name>
    <name evidence="13" type="ORF">EV690_1748</name>
</gene>
<evidence type="ECO:0000256" key="8">
    <source>
        <dbReference type="ARBA" id="ARBA00023204"/>
    </source>
</evidence>
<keyword evidence="14" id="KW-1185">Reference proteome</keyword>
<feature type="domain" description="Uracil-DNA glycosylase-like" evidence="12">
    <location>
        <begin position="48"/>
        <end position="209"/>
    </location>
</feature>
<keyword evidence="6 9" id="KW-0227">DNA damage</keyword>
<evidence type="ECO:0000256" key="1">
    <source>
        <dbReference type="ARBA" id="ARBA00001400"/>
    </source>
</evidence>